<dbReference type="InterPro" id="IPR012074">
    <property type="entry name" value="GAF_ANTAR"/>
</dbReference>
<evidence type="ECO:0000256" key="3">
    <source>
        <dbReference type="ARBA" id="ARBA00023015"/>
    </source>
</evidence>
<protein>
    <submittedName>
        <fullName evidence="6">GAF and ANTAR domain-containing protein</fullName>
    </submittedName>
</protein>
<sequence length="251" mass="26573">MMTSDRERDVIAAFVSLANTMVDGFDVIEVLSSLTTDCARLLDVASAGLLLADGSRVLHVVAASSEATRNLELFQLQREQGPCLDCYRLGSPVSAPDLADRREVWPQFVDGALGAGFVSVHAVPMRMHDTVLGTLGLFGTDVGSLAAEDLSLAQGLADVASIAIVAGQVAPDSGSISAGLQQTLANRVLLEQAKGVLAARGDIELDQAFELLRRYARDNRIALADVARSLITRTLSARTVIDHIRTSGTTT</sequence>
<keyword evidence="3" id="KW-0805">Transcription regulation</keyword>
<dbReference type="SUPFAM" id="SSF52172">
    <property type="entry name" value="CheY-like"/>
    <property type="match status" value="1"/>
</dbReference>
<dbReference type="InterPro" id="IPR005561">
    <property type="entry name" value="ANTAR"/>
</dbReference>
<evidence type="ECO:0000256" key="2">
    <source>
        <dbReference type="ARBA" id="ARBA00022777"/>
    </source>
</evidence>
<dbReference type="Proteomes" id="UP000655868">
    <property type="component" value="Unassembled WGS sequence"/>
</dbReference>
<accession>A0A934NP94</accession>
<dbReference type="SUPFAM" id="SSF55781">
    <property type="entry name" value="GAF domain-like"/>
    <property type="match status" value="1"/>
</dbReference>
<keyword evidence="1" id="KW-0808">Transferase</keyword>
<dbReference type="SMART" id="SM01012">
    <property type="entry name" value="ANTAR"/>
    <property type="match status" value="1"/>
</dbReference>
<evidence type="ECO:0000256" key="4">
    <source>
        <dbReference type="ARBA" id="ARBA00023163"/>
    </source>
</evidence>
<name>A0A934NP94_9NOCA</name>
<keyword evidence="7" id="KW-1185">Reference proteome</keyword>
<dbReference type="AlphaFoldDB" id="A0A934NP94"/>
<dbReference type="GO" id="GO:0016301">
    <property type="term" value="F:kinase activity"/>
    <property type="evidence" value="ECO:0007669"/>
    <property type="project" value="UniProtKB-KW"/>
</dbReference>
<organism evidence="6 7">
    <name type="scientific">Antrihabitans stalagmiti</name>
    <dbReference type="NCBI Taxonomy" id="2799499"/>
    <lineage>
        <taxon>Bacteria</taxon>
        <taxon>Bacillati</taxon>
        <taxon>Actinomycetota</taxon>
        <taxon>Actinomycetes</taxon>
        <taxon>Mycobacteriales</taxon>
        <taxon>Nocardiaceae</taxon>
        <taxon>Antrihabitans</taxon>
    </lineage>
</organism>
<dbReference type="Gene3D" id="1.10.10.10">
    <property type="entry name" value="Winged helix-like DNA-binding domain superfamily/Winged helix DNA-binding domain"/>
    <property type="match status" value="1"/>
</dbReference>
<dbReference type="Pfam" id="PF13185">
    <property type="entry name" value="GAF_2"/>
    <property type="match status" value="1"/>
</dbReference>
<dbReference type="EMBL" id="JAEMNV010000002">
    <property type="protein sequence ID" value="MBJ8338839.1"/>
    <property type="molecule type" value="Genomic_DNA"/>
</dbReference>
<dbReference type="Gene3D" id="3.30.450.40">
    <property type="match status" value="1"/>
</dbReference>
<evidence type="ECO:0000259" key="5">
    <source>
        <dbReference type="PROSITE" id="PS50921"/>
    </source>
</evidence>
<keyword evidence="4" id="KW-0804">Transcription</keyword>
<proteinExistence type="predicted"/>
<keyword evidence="2" id="KW-0418">Kinase</keyword>
<dbReference type="GO" id="GO:0003723">
    <property type="term" value="F:RNA binding"/>
    <property type="evidence" value="ECO:0007669"/>
    <property type="project" value="InterPro"/>
</dbReference>
<evidence type="ECO:0000313" key="7">
    <source>
        <dbReference type="Proteomes" id="UP000655868"/>
    </source>
</evidence>
<dbReference type="Pfam" id="PF03861">
    <property type="entry name" value="ANTAR"/>
    <property type="match status" value="1"/>
</dbReference>
<evidence type="ECO:0000256" key="1">
    <source>
        <dbReference type="ARBA" id="ARBA00022679"/>
    </source>
</evidence>
<evidence type="ECO:0000313" key="6">
    <source>
        <dbReference type="EMBL" id="MBJ8338839.1"/>
    </source>
</evidence>
<dbReference type="InterPro" id="IPR029016">
    <property type="entry name" value="GAF-like_dom_sf"/>
</dbReference>
<dbReference type="InterPro" id="IPR036388">
    <property type="entry name" value="WH-like_DNA-bd_sf"/>
</dbReference>
<dbReference type="InterPro" id="IPR003018">
    <property type="entry name" value="GAF"/>
</dbReference>
<dbReference type="PIRSF" id="PIRSF036625">
    <property type="entry name" value="GAF_ANTAR"/>
    <property type="match status" value="1"/>
</dbReference>
<gene>
    <name evidence="6" type="ORF">JGU71_08065</name>
</gene>
<reference evidence="6" key="1">
    <citation type="submission" date="2020-12" db="EMBL/GenBank/DDBJ databases">
        <title>Antrihabitans popcorni sp. nov. and Antrihabitans auranticaus sp. nov., isolated from a larva cave.</title>
        <authorList>
            <person name="Lee S.D."/>
            <person name="Kim I.S."/>
        </authorList>
    </citation>
    <scope>NUCLEOTIDE SEQUENCE</scope>
    <source>
        <strain evidence="6">YC3-6</strain>
    </source>
</reference>
<feature type="domain" description="ANTAR" evidence="5">
    <location>
        <begin position="170"/>
        <end position="231"/>
    </location>
</feature>
<dbReference type="PROSITE" id="PS50921">
    <property type="entry name" value="ANTAR"/>
    <property type="match status" value="1"/>
</dbReference>
<comment type="caution">
    <text evidence="6">The sequence shown here is derived from an EMBL/GenBank/DDBJ whole genome shotgun (WGS) entry which is preliminary data.</text>
</comment>
<dbReference type="InterPro" id="IPR011006">
    <property type="entry name" value="CheY-like_superfamily"/>
</dbReference>